<keyword evidence="2" id="KW-1185">Reference proteome</keyword>
<dbReference type="EMBL" id="BOOU01000058">
    <property type="protein sequence ID" value="GII79443.1"/>
    <property type="molecule type" value="Genomic_DNA"/>
</dbReference>
<evidence type="ECO:0000313" key="2">
    <source>
        <dbReference type="Proteomes" id="UP000655287"/>
    </source>
</evidence>
<gene>
    <name evidence="1" type="ORF">Sru01_44250</name>
</gene>
<comment type="caution">
    <text evidence="1">The sequence shown here is derived from an EMBL/GenBank/DDBJ whole genome shotgun (WGS) entry which is preliminary data.</text>
</comment>
<accession>A0A919R531</accession>
<proteinExistence type="predicted"/>
<dbReference type="Proteomes" id="UP000655287">
    <property type="component" value="Unassembled WGS sequence"/>
</dbReference>
<dbReference type="CDD" id="cd00093">
    <property type="entry name" value="HTH_XRE"/>
    <property type="match status" value="1"/>
</dbReference>
<evidence type="ECO:0008006" key="3">
    <source>
        <dbReference type="Google" id="ProtNLM"/>
    </source>
</evidence>
<organism evidence="1 2">
    <name type="scientific">Sphaerisporangium rufum</name>
    <dbReference type="NCBI Taxonomy" id="1381558"/>
    <lineage>
        <taxon>Bacteria</taxon>
        <taxon>Bacillati</taxon>
        <taxon>Actinomycetota</taxon>
        <taxon>Actinomycetes</taxon>
        <taxon>Streptosporangiales</taxon>
        <taxon>Streptosporangiaceae</taxon>
        <taxon>Sphaerisporangium</taxon>
    </lineage>
</organism>
<sequence>MGEETIDPHASVERLFGAVLRHFRQSRANMALRRAGELAFTDFSNIGRFERGERMPAADLVARLDQIYGAGGMLSALHAVLLRLQAAESARPHPGRHGENSTLGMGDDEMERRTALHLLAGLGSLGTFGIATEPLRRLLDTDFEHPGRDLAGWEQACADHLYALRTRPPAQVAADLVIDLAAVRQQAQAAPPALATELHRITALLAALQANALTRLADHGAAIRWMETARQAADTSGDLSIRLLVRAEAAGHGLYGQRDPRTVLDMVRSAQQLSSKPFLQLLATEAKALSMLGRHDEAIAALAALHRATDQGDIDRYDIWTPNQIYFAESWVYAAAGNESAGAPAQDKVRKTTRDYHYRINVQLHGAMCTVAQGGIDEGTRQAATMIDTPAPAYRSNHIMETANLVLRAVPADQRGRASVTEFRKLLTTPPPQSAYV</sequence>
<dbReference type="AlphaFoldDB" id="A0A919R531"/>
<reference evidence="1" key="1">
    <citation type="submission" date="2021-01" db="EMBL/GenBank/DDBJ databases">
        <title>Whole genome shotgun sequence of Sphaerisporangium rufum NBRC 109079.</title>
        <authorList>
            <person name="Komaki H."/>
            <person name="Tamura T."/>
        </authorList>
    </citation>
    <scope>NUCLEOTIDE SEQUENCE</scope>
    <source>
        <strain evidence="1">NBRC 109079</strain>
    </source>
</reference>
<dbReference type="RefSeq" id="WP_203989423.1">
    <property type="nucleotide sequence ID" value="NZ_BOOU01000058.1"/>
</dbReference>
<protein>
    <recommendedName>
        <fullName evidence="3">XRE family transcriptional regulator</fullName>
    </recommendedName>
</protein>
<name>A0A919R531_9ACTN</name>
<evidence type="ECO:0000313" key="1">
    <source>
        <dbReference type="EMBL" id="GII79443.1"/>
    </source>
</evidence>
<dbReference type="InterPro" id="IPR001387">
    <property type="entry name" value="Cro/C1-type_HTH"/>
</dbReference>